<gene>
    <name evidence="2" type="ORF">K3G22_12800</name>
</gene>
<feature type="compositionally biased region" description="Polar residues" evidence="1">
    <location>
        <begin position="1"/>
        <end position="13"/>
    </location>
</feature>
<dbReference type="EMBL" id="CP080635">
    <property type="protein sequence ID" value="QYX71652.1"/>
    <property type="molecule type" value="Genomic_DNA"/>
</dbReference>
<feature type="region of interest" description="Disordered" evidence="1">
    <location>
        <begin position="1"/>
        <end position="23"/>
    </location>
</feature>
<name>A0ABX8X820_SHEPU</name>
<protein>
    <submittedName>
        <fullName evidence="2">Flagellar hook-length control protein FliK</fullName>
    </submittedName>
</protein>
<keyword evidence="3" id="KW-1185">Reference proteome</keyword>
<evidence type="ECO:0000313" key="2">
    <source>
        <dbReference type="EMBL" id="QYX71652.1"/>
    </source>
</evidence>
<dbReference type="GeneID" id="67444155"/>
<evidence type="ECO:0000313" key="3">
    <source>
        <dbReference type="Proteomes" id="UP000827084"/>
    </source>
</evidence>
<proteinExistence type="predicted"/>
<accession>A0ABX8X820</accession>
<keyword evidence="2" id="KW-0966">Cell projection</keyword>
<evidence type="ECO:0000256" key="1">
    <source>
        <dbReference type="SAM" id="MobiDB-lite"/>
    </source>
</evidence>
<keyword evidence="2" id="KW-0969">Cilium</keyword>
<dbReference type="Proteomes" id="UP000827084">
    <property type="component" value="Chromosome"/>
</dbReference>
<dbReference type="RefSeq" id="WP_061783063.1">
    <property type="nucleotide sequence ID" value="NZ_BMPK01000008.1"/>
</dbReference>
<reference evidence="2 3" key="1">
    <citation type="submission" date="2021-08" db="EMBL/GenBank/DDBJ databases">
        <title>Shewanella putrefaciens YZ-J, complete genome.</title>
        <authorList>
            <person name="Yi Z."/>
        </authorList>
    </citation>
    <scope>NUCLEOTIDE SEQUENCE [LARGE SCALE GENOMIC DNA]</scope>
    <source>
        <strain evidence="2 3">YZ-J</strain>
    </source>
</reference>
<keyword evidence="2" id="KW-0282">Flagellum</keyword>
<organism evidence="2 3">
    <name type="scientific">Shewanella putrefaciens</name>
    <name type="common">Pseudomonas putrefaciens</name>
    <dbReference type="NCBI Taxonomy" id="24"/>
    <lineage>
        <taxon>Bacteria</taxon>
        <taxon>Pseudomonadati</taxon>
        <taxon>Pseudomonadota</taxon>
        <taxon>Gammaproteobacteria</taxon>
        <taxon>Alteromonadales</taxon>
        <taxon>Shewanellaceae</taxon>
        <taxon>Shewanella</taxon>
    </lineage>
</organism>
<sequence>MESIPVINNANPQQPAPAYQNDASNVSARPIPVEVLVSPKGDSIILNGTEYNLKLVDAQQRQALINANRFLLTQTTAEPAANTTPNAAITTASQPAQLTALGTALTLKLPEAIAQLAQQNGISLERLFSLAGRPQGYPLPDVTITHKEFQFSNGTVIAQDAGTRLSAGEYQAKIALSQGRPILVLTPIVSKLEILIGASINETNVPIIDKQAANVVIAKAEPAQIYASFLRKLESLIPQPEMRSSNATTINISPSLSAQGTSVAASSMTPTLDATNLGQATTKANANNTQANAQTGQSITATRLPLGSLPPTTEQNITNTATNISLQNSSLIAATISQSAHVTNNLGQTKPDVQQIDSSSDGDINVNDVLQKAFNKAGALPSDQLVLRSNNNLATELLRHLPHINPQPLGQLSDPDSLKAEILGLATLNWAAQQLSHTSSFMNAGAITSLFQLLLGFRAKTTSALSQKLANYLEQLQARTGFSNNQLSQLSKAGGLESMGQLATSLHLYQQASGENNGNIVWFFALPYSINQRHEQLEGKFEQENDADEQQKHNGWHLQLKFNLAQGPLLISARYHQQLLEIQFKGNNQTLLNKVDNFLAPLSQKLSQLGFTTSELSTQIAPVPATLLPGDHFLVKTKA</sequence>